<dbReference type="Proteomes" id="UP000656244">
    <property type="component" value="Unassembled WGS sequence"/>
</dbReference>
<dbReference type="SUPFAM" id="SSF53756">
    <property type="entry name" value="UDP-Glycosyltransferase/glycogen phosphorylase"/>
    <property type="match status" value="1"/>
</dbReference>
<dbReference type="PANTHER" id="PTHR12526:SF630">
    <property type="entry name" value="GLYCOSYLTRANSFERASE"/>
    <property type="match status" value="1"/>
</dbReference>
<accession>A0A923KMF0</accession>
<dbReference type="InterPro" id="IPR001296">
    <property type="entry name" value="Glyco_trans_1"/>
</dbReference>
<dbReference type="Pfam" id="PF13439">
    <property type="entry name" value="Glyco_transf_4"/>
    <property type="match status" value="1"/>
</dbReference>
<evidence type="ECO:0000313" key="4">
    <source>
        <dbReference type="Proteomes" id="UP000656244"/>
    </source>
</evidence>
<evidence type="ECO:0000259" key="2">
    <source>
        <dbReference type="Pfam" id="PF13439"/>
    </source>
</evidence>
<gene>
    <name evidence="3" type="ORF">H7U19_11275</name>
</gene>
<dbReference type="PANTHER" id="PTHR12526">
    <property type="entry name" value="GLYCOSYLTRANSFERASE"/>
    <property type="match status" value="1"/>
</dbReference>
<dbReference type="GO" id="GO:0016757">
    <property type="term" value="F:glycosyltransferase activity"/>
    <property type="evidence" value="ECO:0007669"/>
    <property type="project" value="InterPro"/>
</dbReference>
<evidence type="ECO:0000313" key="3">
    <source>
        <dbReference type="EMBL" id="MBC3758990.1"/>
    </source>
</evidence>
<dbReference type="Pfam" id="PF00534">
    <property type="entry name" value="Glycos_transf_1"/>
    <property type="match status" value="1"/>
</dbReference>
<dbReference type="AlphaFoldDB" id="A0A923KMF0"/>
<feature type="domain" description="Glycosyltransferase subfamily 4-like N-terminal" evidence="2">
    <location>
        <begin position="16"/>
        <end position="179"/>
    </location>
</feature>
<name>A0A923KMF0_9FLAO</name>
<dbReference type="EMBL" id="JACNMF010000003">
    <property type="protein sequence ID" value="MBC3758990.1"/>
    <property type="molecule type" value="Genomic_DNA"/>
</dbReference>
<comment type="caution">
    <text evidence="3">The sequence shown here is derived from an EMBL/GenBank/DDBJ whole genome shotgun (WGS) entry which is preliminary data.</text>
</comment>
<feature type="domain" description="Glycosyl transferase family 1" evidence="1">
    <location>
        <begin position="196"/>
        <end position="356"/>
    </location>
</feature>
<dbReference type="RefSeq" id="WP_186562382.1">
    <property type="nucleotide sequence ID" value="NZ_JACNMF010000003.1"/>
</dbReference>
<dbReference type="Gene3D" id="3.40.50.2000">
    <property type="entry name" value="Glycogen Phosphorylase B"/>
    <property type="match status" value="2"/>
</dbReference>
<evidence type="ECO:0000259" key="1">
    <source>
        <dbReference type="Pfam" id="PF00534"/>
    </source>
</evidence>
<sequence length="380" mass="43269">MKKPNLSIITISLTSGGAEKVVSLLLKELIKDYTVHLVLFHNHIHFDIPREVNVEILGDDNPNKPLYLKIVDFFKFIVRYSRLIKKYNILYSISFLAFPNLINGIIASVNKIPKTIISERGFPTDNTTSKASFYISKIFYPILYNKCDKLFSNSYFINADLKNNFGVKIPMQVIYNPIEVPKSIVDPLALNKEINSLKLITAGTLNTRKNQIMIIRAIEKSKLSYQLNILGGGPLKSFLYNEVSRRNLNEQVQFSGMVKNVNEHLAKSHIFVLSSFTEGFPNALLEAMSVGLPCISTNCLSGPLELLHDNKTIEINNGEFFKGDYGILINNDDHVALQNALDYFHNNPKERSKYSELGVQRSKKYLLNSVYKELNHFIRN</sequence>
<protein>
    <submittedName>
        <fullName evidence="3">Glycosyltransferase</fullName>
    </submittedName>
</protein>
<keyword evidence="4" id="KW-1185">Reference proteome</keyword>
<organism evidence="3 4">
    <name type="scientific">Hyunsoonleella aquatilis</name>
    <dbReference type="NCBI Taxonomy" id="2762758"/>
    <lineage>
        <taxon>Bacteria</taxon>
        <taxon>Pseudomonadati</taxon>
        <taxon>Bacteroidota</taxon>
        <taxon>Flavobacteriia</taxon>
        <taxon>Flavobacteriales</taxon>
        <taxon>Flavobacteriaceae</taxon>
    </lineage>
</organism>
<dbReference type="InterPro" id="IPR028098">
    <property type="entry name" value="Glyco_trans_4-like_N"/>
</dbReference>
<dbReference type="CDD" id="cd03811">
    <property type="entry name" value="GT4_GT28_WabH-like"/>
    <property type="match status" value="1"/>
</dbReference>
<reference evidence="3" key="1">
    <citation type="submission" date="2020-08" db="EMBL/GenBank/DDBJ databases">
        <title>Hyunsoonleella sp. strain SJ7 genome sequencing and assembly.</title>
        <authorList>
            <person name="Kim I."/>
        </authorList>
    </citation>
    <scope>NUCLEOTIDE SEQUENCE</scope>
    <source>
        <strain evidence="3">SJ7</strain>
    </source>
</reference>
<proteinExistence type="predicted"/>